<accession>A0ACB0LZC4</accession>
<proteinExistence type="predicted"/>
<reference evidence="1" key="1">
    <citation type="submission" date="2023-10" db="EMBL/GenBank/DDBJ databases">
        <authorList>
            <person name="Rodriguez Cubillos JULIANA M."/>
            <person name="De Vega J."/>
        </authorList>
    </citation>
    <scope>NUCLEOTIDE SEQUENCE</scope>
</reference>
<dbReference type="EMBL" id="CASHSV030000716">
    <property type="protein sequence ID" value="CAJ2673842.1"/>
    <property type="molecule type" value="Genomic_DNA"/>
</dbReference>
<organism evidence="1 2">
    <name type="scientific">Trifolium pratense</name>
    <name type="common">Red clover</name>
    <dbReference type="NCBI Taxonomy" id="57577"/>
    <lineage>
        <taxon>Eukaryota</taxon>
        <taxon>Viridiplantae</taxon>
        <taxon>Streptophyta</taxon>
        <taxon>Embryophyta</taxon>
        <taxon>Tracheophyta</taxon>
        <taxon>Spermatophyta</taxon>
        <taxon>Magnoliopsida</taxon>
        <taxon>eudicotyledons</taxon>
        <taxon>Gunneridae</taxon>
        <taxon>Pentapetalae</taxon>
        <taxon>rosids</taxon>
        <taxon>fabids</taxon>
        <taxon>Fabales</taxon>
        <taxon>Fabaceae</taxon>
        <taxon>Papilionoideae</taxon>
        <taxon>50 kb inversion clade</taxon>
        <taxon>NPAAA clade</taxon>
        <taxon>Hologalegina</taxon>
        <taxon>IRL clade</taxon>
        <taxon>Trifolieae</taxon>
        <taxon>Trifolium</taxon>
    </lineage>
</organism>
<dbReference type="Proteomes" id="UP001177021">
    <property type="component" value="Unassembled WGS sequence"/>
</dbReference>
<evidence type="ECO:0000313" key="2">
    <source>
        <dbReference type="Proteomes" id="UP001177021"/>
    </source>
</evidence>
<sequence>MSPKYISLCLLLGIVLLATTSLAHFPGEESPVHDHTWKHNPPKRHWPPMATQKEVPKVEQSIPQNKQDSQEKHTKVEDSNHSHHPHPWKKHPPSKN</sequence>
<comment type="caution">
    <text evidence="1">The sequence shown here is derived from an EMBL/GenBank/DDBJ whole genome shotgun (WGS) entry which is preliminary data.</text>
</comment>
<keyword evidence="2" id="KW-1185">Reference proteome</keyword>
<protein>
    <submittedName>
        <fullName evidence="1">Uncharacterized protein</fullName>
    </submittedName>
</protein>
<evidence type="ECO:0000313" key="1">
    <source>
        <dbReference type="EMBL" id="CAJ2673842.1"/>
    </source>
</evidence>
<name>A0ACB0LZC4_TRIPR</name>
<gene>
    <name evidence="1" type="ORF">MILVUS5_LOCUS37250</name>
</gene>